<comment type="caution">
    <text evidence="3">The sequence shown here is derived from an EMBL/GenBank/DDBJ whole genome shotgun (WGS) entry which is preliminary data.</text>
</comment>
<evidence type="ECO:0000313" key="4">
    <source>
        <dbReference type="Proteomes" id="UP000605897"/>
    </source>
</evidence>
<name>A0ABQ3IT29_9PSEU</name>
<dbReference type="InterPro" id="IPR011576">
    <property type="entry name" value="Pyridox_Oxase_N"/>
</dbReference>
<dbReference type="SUPFAM" id="SSF50475">
    <property type="entry name" value="FMN-binding split barrel"/>
    <property type="match status" value="1"/>
</dbReference>
<reference evidence="4" key="1">
    <citation type="journal article" date="2019" name="Int. J. Syst. Evol. Microbiol.">
        <title>The Global Catalogue of Microorganisms (GCM) 10K type strain sequencing project: providing services to taxonomists for standard genome sequencing and annotation.</title>
        <authorList>
            <consortium name="The Broad Institute Genomics Platform"/>
            <consortium name="The Broad Institute Genome Sequencing Center for Infectious Disease"/>
            <person name="Wu L."/>
            <person name="Ma J."/>
        </authorList>
    </citation>
    <scope>NUCLEOTIDE SEQUENCE [LARGE SCALE GENOMIC DNA]</scope>
    <source>
        <strain evidence="4">CGMCC 4.7677</strain>
    </source>
</reference>
<gene>
    <name evidence="3" type="ORF">GCM10017786_27970</name>
</gene>
<dbReference type="NCBIfam" id="TIGR03618">
    <property type="entry name" value="Rv1155_F420"/>
    <property type="match status" value="1"/>
</dbReference>
<evidence type="ECO:0000256" key="1">
    <source>
        <dbReference type="ARBA" id="ARBA00023002"/>
    </source>
</evidence>
<dbReference type="RefSeq" id="WP_373300449.1">
    <property type="nucleotide sequence ID" value="NZ_BNAU01000002.1"/>
</dbReference>
<sequence>MITTADGLRMVAELARPERWLAVLVTARADGRPGVSVVNAGILPHPVTGETVVAFVSRGRTAKLANLRERPHATLVFRSGWEWVSVSGPVELAGPDDVLPGLPDPRLLLRDIYTAAGGVHPDLDEYDRAMAEDRRTAVLLRPARFTTNPPGTEHEEAE</sequence>
<accession>A0ABQ3IT29</accession>
<keyword evidence="1" id="KW-0560">Oxidoreductase</keyword>
<dbReference type="InterPro" id="IPR012349">
    <property type="entry name" value="Split_barrel_FMN-bd"/>
</dbReference>
<dbReference type="PANTHER" id="PTHR35176:SF2">
    <property type="entry name" value="F420H(2)-DEPENDENT REDUCTASE RV1155"/>
    <property type="match status" value="1"/>
</dbReference>
<dbReference type="EMBL" id="BNAU01000002">
    <property type="protein sequence ID" value="GHE93605.1"/>
    <property type="molecule type" value="Genomic_DNA"/>
</dbReference>
<evidence type="ECO:0000259" key="2">
    <source>
        <dbReference type="Pfam" id="PF01243"/>
    </source>
</evidence>
<dbReference type="InterPro" id="IPR052019">
    <property type="entry name" value="F420H2_bilvrd_red/Heme_oxyg"/>
</dbReference>
<feature type="domain" description="Pyridoxamine 5'-phosphate oxidase N-terminal" evidence="2">
    <location>
        <begin position="20"/>
        <end position="97"/>
    </location>
</feature>
<keyword evidence="4" id="KW-1185">Reference proteome</keyword>
<dbReference type="Gene3D" id="2.30.110.10">
    <property type="entry name" value="Electron Transport, Fmn-binding Protein, Chain A"/>
    <property type="match status" value="1"/>
</dbReference>
<dbReference type="InterPro" id="IPR019920">
    <property type="entry name" value="F420-binding_dom_put"/>
</dbReference>
<organism evidence="3 4">
    <name type="scientific">Amycolatopsis deserti</name>
    <dbReference type="NCBI Taxonomy" id="185696"/>
    <lineage>
        <taxon>Bacteria</taxon>
        <taxon>Bacillati</taxon>
        <taxon>Actinomycetota</taxon>
        <taxon>Actinomycetes</taxon>
        <taxon>Pseudonocardiales</taxon>
        <taxon>Pseudonocardiaceae</taxon>
        <taxon>Amycolatopsis</taxon>
    </lineage>
</organism>
<dbReference type="Pfam" id="PF01243">
    <property type="entry name" value="PNPOx_N"/>
    <property type="match status" value="1"/>
</dbReference>
<proteinExistence type="predicted"/>
<evidence type="ECO:0000313" key="3">
    <source>
        <dbReference type="EMBL" id="GHE93605.1"/>
    </source>
</evidence>
<dbReference type="PANTHER" id="PTHR35176">
    <property type="entry name" value="HEME OXYGENASE HI_0854-RELATED"/>
    <property type="match status" value="1"/>
</dbReference>
<protein>
    <submittedName>
        <fullName evidence="3">PPOX class F420-dependent enzyme</fullName>
    </submittedName>
</protein>
<dbReference type="Proteomes" id="UP000605897">
    <property type="component" value="Unassembled WGS sequence"/>
</dbReference>